<evidence type="ECO:0000313" key="3">
    <source>
        <dbReference type="EMBL" id="QEU71653.1"/>
    </source>
</evidence>
<evidence type="ECO:0000313" key="4">
    <source>
        <dbReference type="Proteomes" id="UP000326178"/>
    </source>
</evidence>
<name>A0A5J6F6M7_9ACTN</name>
<reference evidence="3 4" key="1">
    <citation type="submission" date="2017-09" db="EMBL/GenBank/DDBJ databases">
        <authorList>
            <person name="Lee N."/>
            <person name="Cho B.-K."/>
        </authorList>
    </citation>
    <scope>NUCLEOTIDE SEQUENCE [LARGE SCALE GENOMIC DNA]</scope>
    <source>
        <strain evidence="3 4">ATCC 12769</strain>
    </source>
</reference>
<dbReference type="RefSeq" id="WP_150487019.1">
    <property type="nucleotide sequence ID" value="NZ_BMUV01000005.1"/>
</dbReference>
<evidence type="ECO:0000259" key="2">
    <source>
        <dbReference type="PROSITE" id="PS51664"/>
    </source>
</evidence>
<dbReference type="KEGG" id="snk:CP967_06475"/>
<dbReference type="Proteomes" id="UP000326178">
    <property type="component" value="Chromosome"/>
</dbReference>
<gene>
    <name evidence="3" type="ORF">CP967_06475</name>
</gene>
<dbReference type="Gene3D" id="3.40.50.720">
    <property type="entry name" value="NAD(P)-binding Rossmann-like Domain"/>
    <property type="match status" value="1"/>
</dbReference>
<organism evidence="3 4">
    <name type="scientific">Streptomyces nitrosporeus</name>
    <dbReference type="NCBI Taxonomy" id="28894"/>
    <lineage>
        <taxon>Bacteria</taxon>
        <taxon>Bacillati</taxon>
        <taxon>Actinomycetota</taxon>
        <taxon>Actinomycetes</taxon>
        <taxon>Kitasatosporales</taxon>
        <taxon>Streptomycetaceae</taxon>
        <taxon>Streptomyces</taxon>
    </lineage>
</organism>
<feature type="domain" description="YcaO" evidence="2">
    <location>
        <begin position="453"/>
        <end position="791"/>
    </location>
</feature>
<evidence type="ECO:0000256" key="1">
    <source>
        <dbReference type="SAM" id="MobiDB-lite"/>
    </source>
</evidence>
<keyword evidence="4" id="KW-1185">Reference proteome</keyword>
<dbReference type="EMBL" id="CP023702">
    <property type="protein sequence ID" value="QEU71653.1"/>
    <property type="molecule type" value="Genomic_DNA"/>
</dbReference>
<sequence>MAATPYTETAGTRPRVRRDVLFTETPDGVIFHNADGGFRLTARSGYRFATLLVPHLDGSRSVEEICRGFGDRQKAMVGELVKALYARGFARPVPAPDESAVLMTAPAPAGRFAQQIAYIDHYADDADARFARFRATRVAVLGDGPVARWCVLSLIRNGCATVGVDAALLDGTGGTTAEEFAEVHREAARLAGQDCPVELSVLPERTAPGSTGEGWAAYEGYGVVVAAAGPHVPGTVLPLLREGVPEGRTLLPAWTFGGRAVVGPVMTPQATACWACAALRLGAGAAAGPAAAGLWSGLALGTGTPGAQPAGPLAAMLGNLLGYEVFRLVTGAPPAETRDRLLIQDMASFDVASEPLLPHPACPFCAAPAGLPEPVDLASAPPRPAFLPTVATAPDDEAAQGPLAELERRSALVRPHAGVFTAYADEELTQTPLKVGSVVLGGTGARGLRTVTAFDVHHTAGARLRALNAAATVYAEHVVPVPEPAGSLAELPAVDPDTLTVASGTGGTGTAVRWTAATSLLTKEAVRVPAGAVRPFGADNADRRFEPTRAGAGAGADLPEAAAAGLLSALAHDALSRAVRGAGEISVIPPPALGEDPEPVFLLRSAAHLGLTVELLDLGERAYSGASVVLARTTGTPASEASASGAPAPGIPAPAAPALWAVGAAPDLAAAAVDALRDLLGEAQTAAGRADSADGPGALDTGDPLLRDLDAALVPVTCEKPADTPDAPDGPAGDGAGEATDDTTAGWTRILERLAAAGRDALVVPTHAADLPTAGIHTVRVLLTRAAADAG</sequence>
<dbReference type="InterPro" id="IPR022291">
    <property type="entry name" value="Bacteriocin_synth_cyclodeHase"/>
</dbReference>
<protein>
    <recommendedName>
        <fullName evidence="2">YcaO domain-containing protein</fullName>
    </recommendedName>
</protein>
<dbReference type="PROSITE" id="PS51664">
    <property type="entry name" value="YCAO"/>
    <property type="match status" value="1"/>
</dbReference>
<dbReference type="NCBIfam" id="TIGR03882">
    <property type="entry name" value="cyclo_dehyd_2"/>
    <property type="match status" value="1"/>
</dbReference>
<dbReference type="OrthoDB" id="3247510at2"/>
<accession>A0A5J6F6M7</accession>
<feature type="region of interest" description="Disordered" evidence="1">
    <location>
        <begin position="719"/>
        <end position="742"/>
    </location>
</feature>
<dbReference type="AlphaFoldDB" id="A0A5J6F6M7"/>
<proteinExistence type="predicted"/>
<dbReference type="InterPro" id="IPR003776">
    <property type="entry name" value="YcaO-like_dom"/>
</dbReference>